<keyword evidence="3" id="KW-1185">Reference proteome</keyword>
<organism evidence="2 3">
    <name type="scientific">Stylosanthes scabra</name>
    <dbReference type="NCBI Taxonomy" id="79078"/>
    <lineage>
        <taxon>Eukaryota</taxon>
        <taxon>Viridiplantae</taxon>
        <taxon>Streptophyta</taxon>
        <taxon>Embryophyta</taxon>
        <taxon>Tracheophyta</taxon>
        <taxon>Spermatophyta</taxon>
        <taxon>Magnoliopsida</taxon>
        <taxon>eudicotyledons</taxon>
        <taxon>Gunneridae</taxon>
        <taxon>Pentapetalae</taxon>
        <taxon>rosids</taxon>
        <taxon>fabids</taxon>
        <taxon>Fabales</taxon>
        <taxon>Fabaceae</taxon>
        <taxon>Papilionoideae</taxon>
        <taxon>50 kb inversion clade</taxon>
        <taxon>dalbergioids sensu lato</taxon>
        <taxon>Dalbergieae</taxon>
        <taxon>Pterocarpus clade</taxon>
        <taxon>Stylosanthes</taxon>
    </lineage>
</organism>
<accession>A0ABU6QAD9</accession>
<name>A0ABU6QAD9_9FABA</name>
<dbReference type="Proteomes" id="UP001341840">
    <property type="component" value="Unassembled WGS sequence"/>
</dbReference>
<protein>
    <submittedName>
        <fullName evidence="2">Uncharacterized protein</fullName>
    </submittedName>
</protein>
<evidence type="ECO:0000313" key="2">
    <source>
        <dbReference type="EMBL" id="MED6108560.1"/>
    </source>
</evidence>
<proteinExistence type="predicted"/>
<evidence type="ECO:0000313" key="3">
    <source>
        <dbReference type="Proteomes" id="UP001341840"/>
    </source>
</evidence>
<reference evidence="2 3" key="1">
    <citation type="journal article" date="2023" name="Plants (Basel)">
        <title>Bridging the Gap: Combining Genomics and Transcriptomics Approaches to Understand Stylosanthes scabra, an Orphan Legume from the Brazilian Caatinga.</title>
        <authorList>
            <person name="Ferreira-Neto J.R.C."/>
            <person name="da Silva M.D."/>
            <person name="Binneck E."/>
            <person name="de Melo N.F."/>
            <person name="da Silva R.H."/>
            <person name="de Melo A.L.T.M."/>
            <person name="Pandolfi V."/>
            <person name="Bustamante F.O."/>
            <person name="Brasileiro-Vidal A.C."/>
            <person name="Benko-Iseppon A.M."/>
        </authorList>
    </citation>
    <scope>NUCLEOTIDE SEQUENCE [LARGE SCALE GENOMIC DNA]</scope>
    <source>
        <tissue evidence="2">Leaves</tissue>
    </source>
</reference>
<comment type="caution">
    <text evidence="2">The sequence shown here is derived from an EMBL/GenBank/DDBJ whole genome shotgun (WGS) entry which is preliminary data.</text>
</comment>
<feature type="region of interest" description="Disordered" evidence="1">
    <location>
        <begin position="1"/>
        <end position="22"/>
    </location>
</feature>
<dbReference type="EMBL" id="JASCZI010000092">
    <property type="protein sequence ID" value="MED6108560.1"/>
    <property type="molecule type" value="Genomic_DNA"/>
</dbReference>
<evidence type="ECO:0000256" key="1">
    <source>
        <dbReference type="SAM" id="MobiDB-lite"/>
    </source>
</evidence>
<sequence length="150" mass="17040">MKDLTVAVASGEENEDATTDLQAAREGACEGGWRRGWARRTRNGKTKTVVAAVSNRNVWRGPKNKQKVAELRLHSPISTLHSSKQVRVAERGTKLEEEKEGKEVEIEIEQSNSIDQKQVRLARRFNFYFEGKKNQRRRNFVAMASTIPTT</sequence>
<gene>
    <name evidence="2" type="ORF">PIB30_025209</name>
</gene>